<evidence type="ECO:0000256" key="2">
    <source>
        <dbReference type="SAM" id="Phobius"/>
    </source>
</evidence>
<name>A0A0F0LXC2_9MICO</name>
<keyword evidence="2" id="KW-0472">Membrane</keyword>
<sequence>MSTATVAPVAHPHLLDEDLLVSTPRPLRVVAPARRRRPRVAYAVVAVIGALLIAGAQMGLSILTTQSTFDISSVAQQQRTLNLQKQVLNDKIMGLTSPQYLAANAAALGMVTGQSPSYLRLSDGAVLGPQRASNATSSLDALGNGSVPNALIATTPLVSNAQATINGAIAPTPAPAASAAAANPATPPALTDGLPTPATH</sequence>
<proteinExistence type="predicted"/>
<organism evidence="3 4">
    <name type="scientific">Microbacterium ginsengisoli</name>
    <dbReference type="NCBI Taxonomy" id="400772"/>
    <lineage>
        <taxon>Bacteria</taxon>
        <taxon>Bacillati</taxon>
        <taxon>Actinomycetota</taxon>
        <taxon>Actinomycetes</taxon>
        <taxon>Micrococcales</taxon>
        <taxon>Microbacteriaceae</taxon>
        <taxon>Microbacterium</taxon>
    </lineage>
</organism>
<reference evidence="3 4" key="1">
    <citation type="submission" date="2015-02" db="EMBL/GenBank/DDBJ databases">
        <title>Draft genome sequences of ten Microbacterium spp. with emphasis on heavy metal contaminated environments.</title>
        <authorList>
            <person name="Corretto E."/>
        </authorList>
    </citation>
    <scope>NUCLEOTIDE SEQUENCE [LARGE SCALE GENOMIC DNA]</scope>
    <source>
        <strain evidence="3 4">DSM 18659</strain>
    </source>
</reference>
<dbReference type="PATRIC" id="fig|400772.4.peg.1299"/>
<feature type="region of interest" description="Disordered" evidence="1">
    <location>
        <begin position="178"/>
        <end position="200"/>
    </location>
</feature>
<dbReference type="EMBL" id="JYIY01000070">
    <property type="protein sequence ID" value="KJL36940.1"/>
    <property type="molecule type" value="Genomic_DNA"/>
</dbReference>
<dbReference type="RefSeq" id="WP_048809148.1">
    <property type="nucleotide sequence ID" value="NZ_JYIY01000070.1"/>
</dbReference>
<evidence type="ECO:0008006" key="5">
    <source>
        <dbReference type="Google" id="ProtNLM"/>
    </source>
</evidence>
<protein>
    <recommendedName>
        <fullName evidence="5">Cell division protein FtsL</fullName>
    </recommendedName>
</protein>
<keyword evidence="2" id="KW-1133">Transmembrane helix</keyword>
<gene>
    <name evidence="3" type="ORF">RR49_01276</name>
</gene>
<evidence type="ECO:0000256" key="1">
    <source>
        <dbReference type="SAM" id="MobiDB-lite"/>
    </source>
</evidence>
<evidence type="ECO:0000313" key="3">
    <source>
        <dbReference type="EMBL" id="KJL36940.1"/>
    </source>
</evidence>
<keyword evidence="4" id="KW-1185">Reference proteome</keyword>
<evidence type="ECO:0000313" key="4">
    <source>
        <dbReference type="Proteomes" id="UP000033451"/>
    </source>
</evidence>
<accession>A0A0F0LXC2</accession>
<feature type="transmembrane region" description="Helical" evidence="2">
    <location>
        <begin position="40"/>
        <end position="63"/>
    </location>
</feature>
<comment type="caution">
    <text evidence="3">The sequence shown here is derived from an EMBL/GenBank/DDBJ whole genome shotgun (WGS) entry which is preliminary data.</text>
</comment>
<dbReference type="AlphaFoldDB" id="A0A0F0LXC2"/>
<dbReference type="Proteomes" id="UP000033451">
    <property type="component" value="Unassembled WGS sequence"/>
</dbReference>
<dbReference type="STRING" id="400772.RR49_01276"/>
<dbReference type="OrthoDB" id="4792842at2"/>
<keyword evidence="2" id="KW-0812">Transmembrane</keyword>